<gene>
    <name evidence="2" type="ORF">VaNZ11_009905</name>
</gene>
<feature type="compositionally biased region" description="Acidic residues" evidence="1">
    <location>
        <begin position="1"/>
        <end position="10"/>
    </location>
</feature>
<keyword evidence="3" id="KW-1185">Reference proteome</keyword>
<feature type="non-terminal residue" evidence="2">
    <location>
        <position position="938"/>
    </location>
</feature>
<dbReference type="Proteomes" id="UP001165090">
    <property type="component" value="Unassembled WGS sequence"/>
</dbReference>
<evidence type="ECO:0000313" key="3">
    <source>
        <dbReference type="Proteomes" id="UP001165090"/>
    </source>
</evidence>
<accession>A0ABQ5S8H9</accession>
<dbReference type="InterPro" id="IPR038980">
    <property type="entry name" value="ATM_plant"/>
</dbReference>
<dbReference type="EMBL" id="BSDZ01000028">
    <property type="protein sequence ID" value="GLI66205.1"/>
    <property type="molecule type" value="Genomic_DNA"/>
</dbReference>
<organism evidence="2 3">
    <name type="scientific">Volvox africanus</name>
    <dbReference type="NCBI Taxonomy" id="51714"/>
    <lineage>
        <taxon>Eukaryota</taxon>
        <taxon>Viridiplantae</taxon>
        <taxon>Chlorophyta</taxon>
        <taxon>core chlorophytes</taxon>
        <taxon>Chlorophyceae</taxon>
        <taxon>CS clade</taxon>
        <taxon>Chlamydomonadales</taxon>
        <taxon>Volvocaceae</taxon>
        <taxon>Volvox</taxon>
    </lineage>
</organism>
<dbReference type="PANTHER" id="PTHR37079:SF4">
    <property type="entry name" value="SERINE_THREONINE-PROTEIN KINASE ATM"/>
    <property type="match status" value="1"/>
</dbReference>
<sequence length="938" mass="98110">MDDEIEESDGGSDGSDGGGGMYGGRGSVQNSCRNASAQSPPPPEELVAALARVAVTSAVAVGADSSSAVAARVALNVAETALGPEGGLLSLRFVRYDEPRSTTTGIPTYKVVGRRVLENQMVVAAIQLRRLARHLGTSVAAAIKADGGDGDGGGGASNAPGLDRLLVVGGVQVLRDAVHAMDEAFNTNDFVPYSWQLRATVAALTVELLPLNMPRFSPGMPEYDMSDLVGSLRLLPCWQEPSYRARRTGAILTRILFRRFTAHRQLLVELDLPQLAGDMAERTADRTVAVKAPQPRSLTETAILTYAEILQLSSKLEVVVARRLLAHAALCRRDEALVACCLRLGAARLGYGTTADYLAAIMRPLAWSWFTVYDITTLMAVAPILTDGTAALDSWVGGGSAADPRVIFLRRHQGSVLLPLVIGDLQPPAEMVATLLGVQLPALLSEHVPYIFGTLLLLKAAGEGGWLDEVARNQLVSGSMDVEGDVDRQLSNRTYLFLANMLLDVVPEGEAAARLEELTHGSEPAEAAAGLPTVPTFSAETCCRAVLDIPGLPTPEENEAFLWTSLLPPHSVAWAAAALHEALAGGSGAAENAYTTAAASAAAAPRHRACRLAGLGALLRLLGPRAAEPATARYLAHILMQQLSEPSLQLAVCEHLHRLLGVLGLREVAPTHGSVTAEPPQPLAAATVSEADRFAVLSELLPRLVSTIAEALEAARIESPQPLAAFGLPASSLNDAAAAAGPDPCLQSFADATEYSSLTGLDERTAVVRSGRPALVGLLLRVTHGSPPEVAACLATCRLLPELPELVDAVELQQRLRARVSLPEQLAHLVEVVMRGAKAGGRGGGLGSRARARLVAAVRADVEARWSELLVHDDGGLATAPGSIGGRELLPSAAASAWELATAAAELDDAALSGLAARLLAAAGLRDPRAPPPPQGLT</sequence>
<feature type="region of interest" description="Disordered" evidence="1">
    <location>
        <begin position="1"/>
        <end position="43"/>
    </location>
</feature>
<feature type="compositionally biased region" description="Polar residues" evidence="1">
    <location>
        <begin position="28"/>
        <end position="38"/>
    </location>
</feature>
<name>A0ABQ5S8H9_9CHLO</name>
<evidence type="ECO:0000256" key="1">
    <source>
        <dbReference type="SAM" id="MobiDB-lite"/>
    </source>
</evidence>
<evidence type="ECO:0000313" key="2">
    <source>
        <dbReference type="EMBL" id="GLI66205.1"/>
    </source>
</evidence>
<protein>
    <submittedName>
        <fullName evidence="2">Uncharacterized protein</fullName>
    </submittedName>
</protein>
<proteinExistence type="predicted"/>
<comment type="caution">
    <text evidence="2">The sequence shown here is derived from an EMBL/GenBank/DDBJ whole genome shotgun (WGS) entry which is preliminary data.</text>
</comment>
<reference evidence="2 3" key="1">
    <citation type="journal article" date="2023" name="IScience">
        <title>Expanded male sex-determining region conserved during the evolution of homothallism in the green alga Volvox.</title>
        <authorList>
            <person name="Yamamoto K."/>
            <person name="Matsuzaki R."/>
            <person name="Mahakham W."/>
            <person name="Heman W."/>
            <person name="Sekimoto H."/>
            <person name="Kawachi M."/>
            <person name="Minakuchi Y."/>
            <person name="Toyoda A."/>
            <person name="Nozaki H."/>
        </authorList>
    </citation>
    <scope>NUCLEOTIDE SEQUENCE [LARGE SCALE GENOMIC DNA]</scope>
    <source>
        <strain evidence="2 3">NIES-4468</strain>
    </source>
</reference>
<feature type="compositionally biased region" description="Gly residues" evidence="1">
    <location>
        <begin position="11"/>
        <end position="26"/>
    </location>
</feature>
<dbReference type="PANTHER" id="PTHR37079">
    <property type="entry name" value="SERINE/THREONINE-PROTEIN KINASE ATM"/>
    <property type="match status" value="1"/>
</dbReference>